<name>A0A967EYD8_9PROT</name>
<evidence type="ECO:0000313" key="3">
    <source>
        <dbReference type="Proteomes" id="UP000761264"/>
    </source>
</evidence>
<dbReference type="InterPro" id="IPR029000">
    <property type="entry name" value="Cyclophilin-like_dom_sf"/>
</dbReference>
<dbReference type="InterPro" id="IPR025658">
    <property type="entry name" value="Cyclophilin_TM1367"/>
</dbReference>
<dbReference type="Pfam" id="PF04126">
    <property type="entry name" value="Cyclophil_like"/>
    <property type="match status" value="1"/>
</dbReference>
<feature type="domain" description="Cyclophilin TM1367-like" evidence="1">
    <location>
        <begin position="3"/>
        <end position="120"/>
    </location>
</feature>
<sequence length="133" mass="14235">MAKLMVTAGPVSMVIETRDTPTAAAILAALPIHSTARTWGEEVYFDTPVSVAREADAKAVVKAGEIAFWTDGDAIAIGFGRTPISQGDEIRLASPTNIWADALDDVRTLAAVRDGESVTVVALSEEPKRDRRR</sequence>
<evidence type="ECO:0000259" key="1">
    <source>
        <dbReference type="Pfam" id="PF04126"/>
    </source>
</evidence>
<dbReference type="EMBL" id="JAAQPH010000009">
    <property type="protein sequence ID" value="NIA69620.1"/>
    <property type="molecule type" value="Genomic_DNA"/>
</dbReference>
<reference evidence="2" key="1">
    <citation type="submission" date="2020-03" db="EMBL/GenBank/DDBJ databases">
        <title>Genome of Pelagibius litoralis DSM 21314T.</title>
        <authorList>
            <person name="Wang G."/>
        </authorList>
    </citation>
    <scope>NUCLEOTIDE SEQUENCE</scope>
    <source>
        <strain evidence="2">DSM 21314</strain>
    </source>
</reference>
<accession>A0A967EYD8</accession>
<dbReference type="SUPFAM" id="SSF50891">
    <property type="entry name" value="Cyclophilin-like"/>
    <property type="match status" value="1"/>
</dbReference>
<comment type="caution">
    <text evidence="2">The sequence shown here is derived from an EMBL/GenBank/DDBJ whole genome shotgun (WGS) entry which is preliminary data.</text>
</comment>
<proteinExistence type="predicted"/>
<dbReference type="Proteomes" id="UP000761264">
    <property type="component" value="Unassembled WGS sequence"/>
</dbReference>
<evidence type="ECO:0000313" key="2">
    <source>
        <dbReference type="EMBL" id="NIA69620.1"/>
    </source>
</evidence>
<dbReference type="RefSeq" id="WP_167225388.1">
    <property type="nucleotide sequence ID" value="NZ_JAAQPH010000009.1"/>
</dbReference>
<keyword evidence="3" id="KW-1185">Reference proteome</keyword>
<gene>
    <name evidence="2" type="ORF">HBA54_13545</name>
</gene>
<organism evidence="2 3">
    <name type="scientific">Pelagibius litoralis</name>
    <dbReference type="NCBI Taxonomy" id="374515"/>
    <lineage>
        <taxon>Bacteria</taxon>
        <taxon>Pseudomonadati</taxon>
        <taxon>Pseudomonadota</taxon>
        <taxon>Alphaproteobacteria</taxon>
        <taxon>Rhodospirillales</taxon>
        <taxon>Rhodovibrionaceae</taxon>
        <taxon>Pelagibius</taxon>
    </lineage>
</organism>
<dbReference type="AlphaFoldDB" id="A0A967EYD8"/>
<protein>
    <recommendedName>
        <fullName evidence="1">Cyclophilin TM1367-like domain-containing protein</fullName>
    </recommendedName>
</protein>
<dbReference type="Gene3D" id="2.40.100.20">
    <property type="match status" value="1"/>
</dbReference>